<dbReference type="PROSITE" id="PS00687">
    <property type="entry name" value="ALDEHYDE_DEHYDR_GLU"/>
    <property type="match status" value="1"/>
</dbReference>
<accession>A0A077NB05</accession>
<reference evidence="6" key="1">
    <citation type="submission" date="2013-07" db="EMBL/GenBank/DDBJ databases">
        <title>Sub-species coevolution in mutualistic symbiosis.</title>
        <authorList>
            <person name="Murfin K."/>
            <person name="Klassen J."/>
            <person name="Lee M."/>
            <person name="Forst S."/>
            <person name="Stock P."/>
            <person name="Goodrich-Blair H."/>
        </authorList>
    </citation>
    <scope>NUCLEOTIDE SEQUENCE [LARGE SCALE GENOMIC DNA]</scope>
    <source>
        <strain evidence="6">Puntauvense</strain>
    </source>
</reference>
<dbReference type="Gene3D" id="3.40.309.10">
    <property type="entry name" value="Aldehyde Dehydrogenase, Chain A, domain 2"/>
    <property type="match status" value="1"/>
</dbReference>
<dbReference type="InterPro" id="IPR016160">
    <property type="entry name" value="Ald_DH_CS_CYS"/>
</dbReference>
<feature type="active site" evidence="3">
    <location>
        <position position="271"/>
    </location>
</feature>
<protein>
    <submittedName>
        <fullName evidence="6">Phenylacetaldehyde dehydrogenase</fullName>
        <ecNumber evidence="6">1.2.1.39</ecNumber>
    </submittedName>
</protein>
<evidence type="ECO:0000256" key="1">
    <source>
        <dbReference type="ARBA" id="ARBA00009986"/>
    </source>
</evidence>
<dbReference type="InterPro" id="IPR015590">
    <property type="entry name" value="Aldehyde_DH_dom"/>
</dbReference>
<dbReference type="Pfam" id="PF00171">
    <property type="entry name" value="Aldedh"/>
    <property type="match status" value="1"/>
</dbReference>
<dbReference type="Proteomes" id="UP000028511">
    <property type="component" value="Unassembled WGS sequence"/>
</dbReference>
<proteinExistence type="inferred from homology"/>
<comment type="caution">
    <text evidence="6">The sequence shown here is derived from an EMBL/GenBank/DDBJ whole genome shotgun (WGS) entry which is preliminary data.</text>
</comment>
<dbReference type="EMBL" id="CBSW010000038">
    <property type="protein sequence ID" value="CDG95432.1"/>
    <property type="molecule type" value="Genomic_DNA"/>
</dbReference>
<dbReference type="PANTHER" id="PTHR11699">
    <property type="entry name" value="ALDEHYDE DEHYDROGENASE-RELATED"/>
    <property type="match status" value="1"/>
</dbReference>
<dbReference type="SUPFAM" id="SSF53720">
    <property type="entry name" value="ALDH-like"/>
    <property type="match status" value="1"/>
</dbReference>
<evidence type="ECO:0000256" key="2">
    <source>
        <dbReference type="ARBA" id="ARBA00023002"/>
    </source>
</evidence>
<dbReference type="InterPro" id="IPR016163">
    <property type="entry name" value="Ald_DH_C"/>
</dbReference>
<organism evidence="6">
    <name type="scientific">Xenorhabdus bovienii str. puntauvense</name>
    <dbReference type="NCBI Taxonomy" id="1398201"/>
    <lineage>
        <taxon>Bacteria</taxon>
        <taxon>Pseudomonadati</taxon>
        <taxon>Pseudomonadota</taxon>
        <taxon>Gammaproteobacteria</taxon>
        <taxon>Enterobacterales</taxon>
        <taxon>Morganellaceae</taxon>
        <taxon>Xenorhabdus</taxon>
    </lineage>
</organism>
<gene>
    <name evidence="6" type="primary">feaB</name>
    <name evidence="6" type="ORF">XBP1_1320006</name>
</gene>
<name>A0A077NB05_XENBV</name>
<dbReference type="InterPro" id="IPR016161">
    <property type="entry name" value="Ald_DH/histidinol_DH"/>
</dbReference>
<keyword evidence="2 4" id="KW-0560">Oxidoreductase</keyword>
<dbReference type="AlphaFoldDB" id="A0A077NB05"/>
<dbReference type="PROSITE" id="PS00070">
    <property type="entry name" value="ALDEHYDE_DEHYDR_CYS"/>
    <property type="match status" value="1"/>
</dbReference>
<feature type="domain" description="Aldehyde dehydrogenase" evidence="5">
    <location>
        <begin position="31"/>
        <end position="494"/>
    </location>
</feature>
<evidence type="ECO:0000259" key="5">
    <source>
        <dbReference type="Pfam" id="PF00171"/>
    </source>
</evidence>
<dbReference type="Gene3D" id="3.40.605.10">
    <property type="entry name" value="Aldehyde Dehydrogenase, Chain A, domain 1"/>
    <property type="match status" value="1"/>
</dbReference>
<dbReference type="EC" id="1.2.1.39" evidence="6"/>
<dbReference type="HOGENOM" id="CLU_005391_0_2_6"/>
<comment type="similarity">
    <text evidence="1 4">Belongs to the aldehyde dehydrogenase family.</text>
</comment>
<dbReference type="FunFam" id="3.40.605.10:FF:000007">
    <property type="entry name" value="NAD/NADP-dependent betaine aldehyde dehydrogenase"/>
    <property type="match status" value="1"/>
</dbReference>
<dbReference type="InterPro" id="IPR016162">
    <property type="entry name" value="Ald_DH_N"/>
</dbReference>
<dbReference type="InterPro" id="IPR029510">
    <property type="entry name" value="Ald_DH_CS_GLU"/>
</dbReference>
<sequence length="498" mass="53875">MMSEITLLKPVTDFLQRPHGHYINGLSIPGQGNNTFSVVNPASDEVIAKVNRGEEAEINLAMEAASKAFHGSWAQTSPMERGKCLNRLADLLQKHGEELAQLESLCSGKPIQLARMLDVGASADYLRYFAGWSSKISGETLNVSLPSLKGEKYTAFTRREPIGVVVGIIPWNFSIMIAIWKLGAALACGCTLVLKPSEYTPLTMLRVAELAKEAGIPDGVINVVNGSGARVGSALLAHPKCAKVTFTGSVPTGTIIGKSAIEYGLTRATLELGGKNAAAFLSDMSVEKIVEGVLEAGYLNQGQICAAAERFYIPSVHMDAVLKLLSERLSAMKIGSPLDESTEMGPLANKEHYEKILSLFEKARQDGSEIVYGGHALEGEGFFVAPTIIRAKSAEDTLMQEETFGPIGTFLSYDDEEELIVMMNATPFGLSASLWTNDLSKAMRMIPRIQVGTLWINMHTFLDPAVPFGGVKSSGIGREFGSAFIEHYTELKSVMVRY</sequence>
<evidence type="ECO:0000313" key="6">
    <source>
        <dbReference type="EMBL" id="CDG95432.1"/>
    </source>
</evidence>
<evidence type="ECO:0000256" key="4">
    <source>
        <dbReference type="RuleBase" id="RU003345"/>
    </source>
</evidence>
<evidence type="ECO:0000256" key="3">
    <source>
        <dbReference type="PROSITE-ProRule" id="PRU10007"/>
    </source>
</evidence>
<dbReference type="GO" id="GO:0008957">
    <property type="term" value="F:phenylacetaldehyde dehydrogenase (NAD+) activity"/>
    <property type="evidence" value="ECO:0007669"/>
    <property type="project" value="UniProtKB-EC"/>
</dbReference>